<sequence length="409" mass="44157">MRNPEDVRAMLRRRAESSLAAWLANPDNAALSFPLHPPTAATALAEPGEVSAWMDSWRSAPAPLREGACWEERRWAQLGAQRVPVRWEGTGADLLAQCAGAATARSWQVLSALVEAAVASLGTAEPEAMAAPSAETAAEIAGGAVSQDPSRLRTAVAAAVAGLRARWLELSPLDADLTIRAATWFLVHPGSGLRIRQVPLPGMHTKWLRVHRALVERLVSAAREDGSEDLGLAAAPQFHDLLVLDQTLHGGLPRVSRVDLETLPSLELAPDVVVICENSETVQVLPDLPGAVALSGAGYSVPALLTVPWIAAAPVLYWGDLDADGFRILDRARHHHPRVRSVLMDHATLERHRELVVDGGARPETDHTQLTTAEQTLHRMLSASGERLEQERIELGFAVTALRRALRET</sequence>
<organism evidence="3 4">
    <name type="scientific">Brachybacterium alimentarium</name>
    <dbReference type="NCBI Taxonomy" id="47845"/>
    <lineage>
        <taxon>Bacteria</taxon>
        <taxon>Bacillati</taxon>
        <taxon>Actinomycetota</taxon>
        <taxon>Actinomycetes</taxon>
        <taxon>Micrococcales</taxon>
        <taxon>Dermabacteraceae</taxon>
        <taxon>Brachybacterium</taxon>
    </lineage>
</organism>
<dbReference type="Pfam" id="PF09983">
    <property type="entry name" value="JetD_C"/>
    <property type="match status" value="1"/>
</dbReference>
<feature type="domain" description="DUF3322" evidence="2">
    <location>
        <begin position="4"/>
        <end position="219"/>
    </location>
</feature>
<protein>
    <recommendedName>
        <fullName evidence="5">DUF3322 and DUF2220 domain-containing protein</fullName>
    </recommendedName>
</protein>
<proteinExistence type="predicted"/>
<dbReference type="InterPro" id="IPR024537">
    <property type="entry name" value="DUF3322"/>
</dbReference>
<name>A0A2A3YN11_9MICO</name>
<evidence type="ECO:0000313" key="4">
    <source>
        <dbReference type="Proteomes" id="UP000218598"/>
    </source>
</evidence>
<evidence type="ECO:0000259" key="2">
    <source>
        <dbReference type="Pfam" id="PF11795"/>
    </source>
</evidence>
<dbReference type="EMBL" id="NRGR01000005">
    <property type="protein sequence ID" value="PCC40684.1"/>
    <property type="molecule type" value="Genomic_DNA"/>
</dbReference>
<feature type="domain" description="Wadjet protein JetD C-terminal" evidence="1">
    <location>
        <begin position="236"/>
        <end position="401"/>
    </location>
</feature>
<dbReference type="PIRSF" id="PIRSF028408">
    <property type="entry name" value="UCP028408"/>
    <property type="match status" value="1"/>
</dbReference>
<comment type="caution">
    <text evidence="3">The sequence shown here is derived from an EMBL/GenBank/DDBJ whole genome shotgun (WGS) entry which is preliminary data.</text>
</comment>
<evidence type="ECO:0008006" key="5">
    <source>
        <dbReference type="Google" id="ProtNLM"/>
    </source>
</evidence>
<keyword evidence="4" id="KW-1185">Reference proteome</keyword>
<gene>
    <name evidence="3" type="ORF">CIK66_02650</name>
</gene>
<dbReference type="Pfam" id="PF11795">
    <property type="entry name" value="DUF3322"/>
    <property type="match status" value="1"/>
</dbReference>
<evidence type="ECO:0000259" key="1">
    <source>
        <dbReference type="Pfam" id="PF09983"/>
    </source>
</evidence>
<evidence type="ECO:0000313" key="3">
    <source>
        <dbReference type="EMBL" id="PCC40684.1"/>
    </source>
</evidence>
<dbReference type="RefSeq" id="WP_096196440.1">
    <property type="nucleotide sequence ID" value="NZ_NRGR01000005.1"/>
</dbReference>
<dbReference type="Proteomes" id="UP000218598">
    <property type="component" value="Unassembled WGS sequence"/>
</dbReference>
<dbReference type="AlphaFoldDB" id="A0A2A3YN11"/>
<dbReference type="InterPro" id="IPR014544">
    <property type="entry name" value="UCP028408"/>
</dbReference>
<dbReference type="OrthoDB" id="322908at2"/>
<dbReference type="InterPro" id="IPR024534">
    <property type="entry name" value="JetD_C"/>
</dbReference>
<accession>A0A2A3YN11</accession>
<reference evidence="3 4" key="1">
    <citation type="journal article" date="2017" name="Elife">
        <title>Extensive horizontal gene transfer in cheese-associated bacteria.</title>
        <authorList>
            <person name="Bonham K.S."/>
            <person name="Wolfe B.E."/>
            <person name="Dutton R.J."/>
        </authorList>
    </citation>
    <scope>NUCLEOTIDE SEQUENCE [LARGE SCALE GENOMIC DNA]</scope>
    <source>
        <strain evidence="3 4">341_9</strain>
    </source>
</reference>